<evidence type="ECO:0000259" key="2">
    <source>
        <dbReference type="Pfam" id="PF23344"/>
    </source>
</evidence>
<dbReference type="Gene3D" id="2.60.40.3210">
    <property type="entry name" value="Zona pellucida, ZP-N domain"/>
    <property type="match status" value="1"/>
</dbReference>
<reference evidence="4" key="3">
    <citation type="submission" date="2025-09" db="UniProtKB">
        <authorList>
            <consortium name="Ensembl"/>
        </authorList>
    </citation>
    <scope>IDENTIFICATION</scope>
</reference>
<dbReference type="OMA" id="HQLFTMY"/>
<proteinExistence type="predicted"/>
<accession>A0A3Q1BGD4</accession>
<dbReference type="Ensembl" id="ENSAOCT00000030932.2">
    <property type="protein sequence ID" value="ENSAOCP00000013180.2"/>
    <property type="gene ID" value="ENSAOCG00000001235.2"/>
</dbReference>
<feature type="domain" description="ZP-N" evidence="2">
    <location>
        <begin position="597"/>
        <end position="672"/>
    </location>
</feature>
<organism evidence="4 5">
    <name type="scientific">Amphiprion ocellaris</name>
    <name type="common">Clown anemonefish</name>
    <dbReference type="NCBI Taxonomy" id="80972"/>
    <lineage>
        <taxon>Eukaryota</taxon>
        <taxon>Metazoa</taxon>
        <taxon>Chordata</taxon>
        <taxon>Craniata</taxon>
        <taxon>Vertebrata</taxon>
        <taxon>Euteleostomi</taxon>
        <taxon>Actinopterygii</taxon>
        <taxon>Neopterygii</taxon>
        <taxon>Teleostei</taxon>
        <taxon>Neoteleostei</taxon>
        <taxon>Acanthomorphata</taxon>
        <taxon>Ovalentaria</taxon>
        <taxon>Pomacentridae</taxon>
        <taxon>Amphiprion</taxon>
    </lineage>
</organism>
<evidence type="ECO:0000313" key="5">
    <source>
        <dbReference type="Proteomes" id="UP001501940"/>
    </source>
</evidence>
<keyword evidence="1" id="KW-0732">Signal</keyword>
<evidence type="ECO:0000259" key="3">
    <source>
        <dbReference type="Pfam" id="PF26562"/>
    </source>
</evidence>
<protein>
    <recommendedName>
        <fullName evidence="6">ZP domain-containing protein</fullName>
    </recommendedName>
</protein>
<dbReference type="PANTHER" id="PTHR47130:SF6">
    <property type="entry name" value="EGG ENVELOPE GLYCOPROTEIN-LIKE PRECURSOR"/>
    <property type="match status" value="1"/>
</dbReference>
<sequence>MAFEFCMALFLSVWSMARSDQVPEGVLHMECRDRYLMIAVDLSFAGMEPSFDAIDQTGVYPITEQYAAKCGYSVTVHPLLGLVELRASYFSCHTDNKDDDVFTFHFNLSAYHEGKKVTYALTKTCSPSLPWSPREVTCEINYMEVSVRSKITCHSGTKKDDWNALKPVLAHSSTTSDWQVMFQRAGEQMAPMKLSQARTQGYGFDLTNGRLVFRAPYGQPESFSTEVNGVPVEMVHATVFSRQRWTVVMVDLVAACSMHEGSHDNRGFVMWKTPELLYPSVNSTQIIVGLNGERNEWPVAEEKGYIVERENDTVHISIPYNAEGGYRKSFVTGGLYEFYIFHLYFEQIFVDDDHVETALRIHRTLVTPLLPWLLFTDNQTVLEDRVFTVYLGNVPEDIALASVQLNGQDFMVPFLNTSSYTIIQAVQPNNTHSYTLKVPFDDPIVIQQVSKEDAVIHYRLDINYTLNVEFLNEPYYHLASIVAWSPDVSSPAFDAACSESGISFKLDHRPFDYLWEISVGADLLTSELAAQHGYILSNDSQSLLLDVPLFTHGYQYNNVTLKGFVAFFEILVRNHETSEVQTAVKTCPFISNELIMCSTDGQMTVVVDLSLAIPSGGSPGRTSLKDNKCGPKEADGTRALFSFPVNSCGSTIKLGKDNVTYQNAILYNEPVSGDATEICHCLAAWSRGVHILWLVSIASSYCTNLSPTQPVLAASSTPHSPQQVCKVPSSSLRQHFKPYLLLKVQPESLSHPSLPSTRLLVTSKFPGFIVFPGALEKALKDSPKLK</sequence>
<reference evidence="4" key="2">
    <citation type="submission" date="2025-08" db="UniProtKB">
        <authorList>
            <consortium name="Ensembl"/>
        </authorList>
    </citation>
    <scope>IDENTIFICATION</scope>
</reference>
<feature type="domain" description="ZP-domain containing protein Ig-like" evidence="3">
    <location>
        <begin position="371"/>
        <end position="483"/>
    </location>
</feature>
<dbReference type="AlphaFoldDB" id="A0A3Q1BGD4"/>
<dbReference type="InterPro" id="IPR058876">
    <property type="entry name" value="Ig-like_ZP"/>
</dbReference>
<feature type="chain" id="PRO_5043343936" description="ZP domain-containing protein" evidence="1">
    <location>
        <begin position="20"/>
        <end position="786"/>
    </location>
</feature>
<dbReference type="InterPro" id="IPR055356">
    <property type="entry name" value="ZP-N"/>
</dbReference>
<dbReference type="Pfam" id="PF26562">
    <property type="entry name" value="Ig-like"/>
    <property type="match status" value="1"/>
</dbReference>
<evidence type="ECO:0008006" key="6">
    <source>
        <dbReference type="Google" id="ProtNLM"/>
    </source>
</evidence>
<keyword evidence="5" id="KW-1185">Reference proteome</keyword>
<feature type="signal peptide" evidence="1">
    <location>
        <begin position="1"/>
        <end position="19"/>
    </location>
</feature>
<reference evidence="4 5" key="1">
    <citation type="submission" date="2022-01" db="EMBL/GenBank/DDBJ databases">
        <title>A chromosome-scale genome assembly of the false clownfish, Amphiprion ocellaris.</title>
        <authorList>
            <person name="Ryu T."/>
        </authorList>
    </citation>
    <scope>NUCLEOTIDE SEQUENCE [LARGE SCALE GENOMIC DNA]</scope>
</reference>
<dbReference type="GeneTree" id="ENSGT00940000166283"/>
<dbReference type="OrthoDB" id="8945590at2759"/>
<dbReference type="Pfam" id="PF23344">
    <property type="entry name" value="ZP-N"/>
    <property type="match status" value="1"/>
</dbReference>
<dbReference type="STRING" id="80972.ENSAOCP00000013180"/>
<dbReference type="PANTHER" id="PTHR47130">
    <property type="entry name" value="SI:DKEY-19B23.11-RELATED"/>
    <property type="match status" value="1"/>
</dbReference>
<evidence type="ECO:0000313" key="4">
    <source>
        <dbReference type="Ensembl" id="ENSAOCP00000013180.2"/>
    </source>
</evidence>
<name>A0A3Q1BGD4_AMPOC</name>
<evidence type="ECO:0000256" key="1">
    <source>
        <dbReference type="SAM" id="SignalP"/>
    </source>
</evidence>
<dbReference type="Proteomes" id="UP001501940">
    <property type="component" value="Chromosome 23"/>
</dbReference>